<evidence type="ECO:0000313" key="3">
    <source>
        <dbReference type="EMBL" id="KAJ4436429.1"/>
    </source>
</evidence>
<name>A0ABQ8SRJ7_PERAM</name>
<gene>
    <name evidence="3" type="ORF">ANN_19062</name>
</gene>
<dbReference type="SUPFAM" id="SSF46689">
    <property type="entry name" value="Homeodomain-like"/>
    <property type="match status" value="1"/>
</dbReference>
<sequence length="349" mass="41235">MTNIIRYQMLHDFTYDRCKANREMRTLETTDKKRLEVARKRFRRPLLGVNKRQDQRFCYIPVQLEERALSQFRYPRTDSLSLKEYNINRHYQTCVSYDKFQGQFRKDEVSELKTMGWTHTDSHKSDEHEANVNQLGRKMLISACELQTACKASDGVFAMKHVRKTPKWADNRQATNFECTLTPCDLNCGFLLTNSDMYYANQDFRTFMMPPVISRPSKGKWHPDSMKQAVEKMLTGQLYIRKAAEIYYIPKSTLIDRVSAVKEACSTERNMFGTIEISDVNFWKRTLSSISIFYKSKKDLASFAKRSFYRRTQKKNIPHFPDIVCNNNENNPYDLHYVACDHYLWQGKL</sequence>
<dbReference type="InterPro" id="IPR009057">
    <property type="entry name" value="Homeodomain-like_sf"/>
</dbReference>
<dbReference type="Proteomes" id="UP001148838">
    <property type="component" value="Unassembled WGS sequence"/>
</dbReference>
<evidence type="ECO:0000259" key="2">
    <source>
        <dbReference type="Pfam" id="PF05225"/>
    </source>
</evidence>
<proteinExistence type="predicted"/>
<evidence type="ECO:0000313" key="4">
    <source>
        <dbReference type="Proteomes" id="UP001148838"/>
    </source>
</evidence>
<protein>
    <recommendedName>
        <fullName evidence="2">HTH psq-type domain-containing protein</fullName>
    </recommendedName>
</protein>
<accession>A0ABQ8SRJ7</accession>
<feature type="domain" description="HTH psq-type" evidence="2">
    <location>
        <begin position="223"/>
        <end position="258"/>
    </location>
</feature>
<dbReference type="Gene3D" id="1.10.10.60">
    <property type="entry name" value="Homeodomain-like"/>
    <property type="match status" value="1"/>
</dbReference>
<comment type="subcellular location">
    <subcellularLocation>
        <location evidence="1">Nucleus</location>
    </subcellularLocation>
</comment>
<evidence type="ECO:0000256" key="1">
    <source>
        <dbReference type="ARBA" id="ARBA00004123"/>
    </source>
</evidence>
<dbReference type="EMBL" id="JAJSOF020000023">
    <property type="protein sequence ID" value="KAJ4436429.1"/>
    <property type="molecule type" value="Genomic_DNA"/>
</dbReference>
<keyword evidence="4" id="KW-1185">Reference proteome</keyword>
<organism evidence="3 4">
    <name type="scientific">Periplaneta americana</name>
    <name type="common">American cockroach</name>
    <name type="synonym">Blatta americana</name>
    <dbReference type="NCBI Taxonomy" id="6978"/>
    <lineage>
        <taxon>Eukaryota</taxon>
        <taxon>Metazoa</taxon>
        <taxon>Ecdysozoa</taxon>
        <taxon>Arthropoda</taxon>
        <taxon>Hexapoda</taxon>
        <taxon>Insecta</taxon>
        <taxon>Pterygota</taxon>
        <taxon>Neoptera</taxon>
        <taxon>Polyneoptera</taxon>
        <taxon>Dictyoptera</taxon>
        <taxon>Blattodea</taxon>
        <taxon>Blattoidea</taxon>
        <taxon>Blattidae</taxon>
        <taxon>Blattinae</taxon>
        <taxon>Periplaneta</taxon>
    </lineage>
</organism>
<dbReference type="Pfam" id="PF05225">
    <property type="entry name" value="HTH_psq"/>
    <property type="match status" value="1"/>
</dbReference>
<comment type="caution">
    <text evidence="3">The sequence shown here is derived from an EMBL/GenBank/DDBJ whole genome shotgun (WGS) entry which is preliminary data.</text>
</comment>
<reference evidence="3 4" key="1">
    <citation type="journal article" date="2022" name="Allergy">
        <title>Genome assembly and annotation of Periplaneta americana reveal a comprehensive cockroach allergen profile.</title>
        <authorList>
            <person name="Wang L."/>
            <person name="Xiong Q."/>
            <person name="Saelim N."/>
            <person name="Wang L."/>
            <person name="Nong W."/>
            <person name="Wan A.T."/>
            <person name="Shi M."/>
            <person name="Liu X."/>
            <person name="Cao Q."/>
            <person name="Hui J.H.L."/>
            <person name="Sookrung N."/>
            <person name="Leung T.F."/>
            <person name="Tungtrongchitr A."/>
            <person name="Tsui S.K.W."/>
        </authorList>
    </citation>
    <scope>NUCLEOTIDE SEQUENCE [LARGE SCALE GENOMIC DNA]</scope>
    <source>
        <strain evidence="3">PWHHKU_190912</strain>
    </source>
</reference>
<dbReference type="InterPro" id="IPR007889">
    <property type="entry name" value="HTH_Psq"/>
</dbReference>